<keyword evidence="8" id="KW-1185">Reference proteome</keyword>
<dbReference type="PANTHER" id="PTHR10267:SF0">
    <property type="entry name" value="DNA POLYMERASE SUBUNIT GAMMA-1"/>
    <property type="match status" value="1"/>
</dbReference>
<evidence type="ECO:0000256" key="3">
    <source>
        <dbReference type="ARBA" id="ARBA00022695"/>
    </source>
</evidence>
<reference evidence="7" key="1">
    <citation type="journal article" date="2023" name="G3 (Bethesda)">
        <title>Whole genome assemblies of Zophobas morio and Tenebrio molitor.</title>
        <authorList>
            <person name="Kaur S."/>
            <person name="Stinson S.A."/>
            <person name="diCenzo G.C."/>
        </authorList>
    </citation>
    <scope>NUCLEOTIDE SEQUENCE</scope>
    <source>
        <strain evidence="7">QUZm001</strain>
    </source>
</reference>
<dbReference type="PROSITE" id="PS00447">
    <property type="entry name" value="DNA_POLYMERASE_A"/>
    <property type="match status" value="1"/>
</dbReference>
<dbReference type="GO" id="GO:0005524">
    <property type="term" value="F:ATP binding"/>
    <property type="evidence" value="ECO:0007669"/>
    <property type="project" value="InterPro"/>
</dbReference>
<dbReference type="InterPro" id="IPR019760">
    <property type="entry name" value="DNA-dir_DNA_pol_A_CS"/>
</dbReference>
<dbReference type="SUPFAM" id="SSF56672">
    <property type="entry name" value="DNA/RNA polymerases"/>
    <property type="match status" value="1"/>
</dbReference>
<dbReference type="GO" id="GO:0005760">
    <property type="term" value="C:gamma DNA polymerase complex"/>
    <property type="evidence" value="ECO:0007669"/>
    <property type="project" value="InterPro"/>
</dbReference>
<name>A0AA38M086_9CUCU</name>
<dbReference type="EMBL" id="JALNTZ010000453">
    <property type="protein sequence ID" value="KAJ3634475.1"/>
    <property type="molecule type" value="Genomic_DNA"/>
</dbReference>
<dbReference type="EC" id="2.7.7.7" evidence="1"/>
<evidence type="ECO:0000256" key="2">
    <source>
        <dbReference type="ARBA" id="ARBA00022679"/>
    </source>
</evidence>
<dbReference type="GO" id="GO:0003700">
    <property type="term" value="F:DNA-binding transcription factor activity"/>
    <property type="evidence" value="ECO:0007669"/>
    <property type="project" value="InterPro"/>
</dbReference>
<organism evidence="7 8">
    <name type="scientific">Zophobas morio</name>
    <dbReference type="NCBI Taxonomy" id="2755281"/>
    <lineage>
        <taxon>Eukaryota</taxon>
        <taxon>Metazoa</taxon>
        <taxon>Ecdysozoa</taxon>
        <taxon>Arthropoda</taxon>
        <taxon>Hexapoda</taxon>
        <taxon>Insecta</taxon>
        <taxon>Pterygota</taxon>
        <taxon>Neoptera</taxon>
        <taxon>Endopterygota</taxon>
        <taxon>Coleoptera</taxon>
        <taxon>Polyphaga</taxon>
        <taxon>Cucujiformia</taxon>
        <taxon>Tenebrionidae</taxon>
        <taxon>Zophobas</taxon>
    </lineage>
</organism>
<dbReference type="InterPro" id="IPR001098">
    <property type="entry name" value="DNA-dir_DNA_pol_A_palm_dom"/>
</dbReference>
<dbReference type="SMART" id="SM00482">
    <property type="entry name" value="POLAc"/>
    <property type="match status" value="1"/>
</dbReference>
<dbReference type="GO" id="GO:0043565">
    <property type="term" value="F:sequence-specific DNA binding"/>
    <property type="evidence" value="ECO:0007669"/>
    <property type="project" value="InterPro"/>
</dbReference>
<dbReference type="PANTHER" id="PTHR10267">
    <property type="entry name" value="DNA POLYMERASE SUBUNIT GAMMA-1"/>
    <property type="match status" value="1"/>
</dbReference>
<comment type="caution">
    <text evidence="7">The sequence shown here is derived from an EMBL/GenBank/DDBJ whole genome shotgun (WGS) entry which is preliminary data.</text>
</comment>
<dbReference type="PRINTS" id="PR00867">
    <property type="entry name" value="DNAPOLG"/>
</dbReference>
<evidence type="ECO:0000256" key="4">
    <source>
        <dbReference type="ARBA" id="ARBA00022932"/>
    </source>
</evidence>
<sequence length="1593" mass="180243">MNLKTNPTEIFKNLELGIDNNVNEKKSPLDISKIDIINNYNYSGCGKGKLLSQYSLEEIKNESHLKTHSQILQTKDNRLTDSKTVIFLNESKKFEDKLTHTEKKLNGKETYQAIDERLLNPYVRPPFSYATLIARAIMSDPNDLYNASSNSSNYVDDVILGGNNKSLGCDLICFPPLSRIKFSSPNSGFSVLPKLEELEPESYTDSNSFLSTGFDPLPSAIDEGHYNSNFSFANRDRMFSLNNLNASEELLWAAPGLFCETAKEKTSDISNSIFLNELTKGESINPFNCIQNLNFNDNTCPDISVENLFGNDNLPFETPSYDSASPYNLNLCKKTNLYNSPEYSDFLNSTEISGKFVEQLIKMDSLEKKNYSLNGSDDWSVIKSSLYHNSNEFSYKNEVKGSNIESNFDFTKSQAVTTIDKDELALLNALHNIFPTYQNNVNNKKTDVIRKDPATDDLCPNHIQEINLAFDYNNLKLNDMIPANNKYIEDDILNNSDLLGLLERKEQFSESWALFYFAEMAIGVNTLHGLGYIHRDIKAQNFLLHSSGHVVLTGFGSACRMTNRKSDQAIYVTTEYMSPELVRMLRGEHVVYGPSLIEEEQARMNFEDIKNHEVFKKVDWQSAVESSKKLSLYLLACGADVTIPDGENLKVTEKTQDPEILDGLLERHNLGTQRLKPFPPVDQLELPPLDGDVITYLNDVAQKQCEPYKQYSMNLSTLKPSPMPKEWRLSSGWTRYDTISSGAAAKGERVSAPLGNAMVFDVEVNFRESQYPVIAVALCYENVQQDGQDPDSTFVNGVWYSWCSSNLVSLPGTEFARFCVYDRARLECEYTFEESNNRFLDTMSMHISLNGLTAAQKRLLLKLRKATALGTASEEKLVRIRDMWTKVAALNSLKDVYRLYIKKELDKTARDLFVEGSLEDIKENAQDCFRYCAADVLATLEVYQKMYDQYFEACPSPATFAGTLLLSTPVLPVKKATFEYYIARCDAKLKETEEMVIGTLKKLLNEALKKVCLSICFSPSPHILLFVQNPSEIEKDPFLNHLDWSLPKAVCFRASCDRYRDLCDRTGTPVMTLRKRITPYLLRMRWDGFPIYYHKPNRTWGFDHPTTGFHQLPRRDKEHAKTGTPLAKVPAYQTFQFEIEQSKLKGRQEAIPILNAAIETSYWIGTRKRANEQFIHDGFQEVLSFSPLCLPECISPDIIIPMLVPSGTITRRAVEPLWLTASSPKMNRIGSELKAQVRAPKGYYFVGSDVDSQELWIAAVLGDAYFTGLHGSTALGWMTVSGEKSFKTDLHSRTAEQIAVSRDVAKIFNYGRIYGSGVSSARRMLINSIPDLTLSEADEKAHDLYKSTKGHKVMCTVKYDSERFSELYVWRAAGGCSSLLWVGGSESHMFNSLEQVVNSTYPRTPFLGSGISNMLKSSVAGSNYSTSRVNWVVQSSAVDFLHLLLVSMEHFCKRYCIRYKFVISIHDEVRFLVSERDRYRAALALHLSNLYVRAYFSMRLGMHDLPMSVAFFSKVDVDKVLRKEVPLLTTFLFRRLIGLQVNLESVTPSNPIPLPCVGESLSIYEVLKKTNGSLLLNKQPPLESTEAVGSFSE</sequence>
<evidence type="ECO:0000256" key="5">
    <source>
        <dbReference type="ARBA" id="ARBA00031966"/>
    </source>
</evidence>
<dbReference type="GO" id="GO:0006264">
    <property type="term" value="P:mitochondrial DNA replication"/>
    <property type="evidence" value="ECO:0007669"/>
    <property type="project" value="TreeGrafter"/>
</dbReference>
<evidence type="ECO:0000256" key="1">
    <source>
        <dbReference type="ARBA" id="ARBA00012417"/>
    </source>
</evidence>
<dbReference type="Gene3D" id="3.30.70.370">
    <property type="match status" value="1"/>
</dbReference>
<dbReference type="Gene3D" id="1.10.510.10">
    <property type="entry name" value="Transferase(Phosphotransferase) domain 1"/>
    <property type="match status" value="1"/>
</dbReference>
<dbReference type="PROSITE" id="PS00108">
    <property type="entry name" value="PROTEIN_KINASE_ST"/>
    <property type="match status" value="1"/>
</dbReference>
<dbReference type="Gene3D" id="3.30.420.390">
    <property type="match status" value="3"/>
</dbReference>
<accession>A0AA38M086</accession>
<keyword evidence="2" id="KW-0808">Transferase</keyword>
<dbReference type="GO" id="GO:0008408">
    <property type="term" value="F:3'-5' exonuclease activity"/>
    <property type="evidence" value="ECO:0007669"/>
    <property type="project" value="TreeGrafter"/>
</dbReference>
<keyword evidence="4" id="KW-0239">DNA-directed DNA polymerase</keyword>
<dbReference type="SUPFAM" id="SSF56112">
    <property type="entry name" value="Protein kinase-like (PK-like)"/>
    <property type="match status" value="1"/>
</dbReference>
<dbReference type="PROSITE" id="PS50011">
    <property type="entry name" value="PROTEIN_KINASE_DOM"/>
    <property type="match status" value="1"/>
</dbReference>
<dbReference type="Pfam" id="PF00069">
    <property type="entry name" value="Pkinase"/>
    <property type="match status" value="1"/>
</dbReference>
<dbReference type="InterPro" id="IPR041336">
    <property type="entry name" value="DNApol_Exo"/>
</dbReference>
<feature type="domain" description="Protein kinase" evidence="6">
    <location>
        <begin position="368"/>
        <end position="660"/>
    </location>
</feature>
<evidence type="ECO:0000313" key="7">
    <source>
        <dbReference type="EMBL" id="KAJ3634475.1"/>
    </source>
</evidence>
<dbReference type="InterPro" id="IPR011009">
    <property type="entry name" value="Kinase-like_dom_sf"/>
</dbReference>
<dbReference type="InterPro" id="IPR002297">
    <property type="entry name" value="DNA-dir_DNA_pol_A_mt"/>
</dbReference>
<keyword evidence="3" id="KW-0548">Nucleotidyltransferase</keyword>
<dbReference type="PROSITE" id="PS00657">
    <property type="entry name" value="FORK_HEAD_1"/>
    <property type="match status" value="1"/>
</dbReference>
<proteinExistence type="predicted"/>
<dbReference type="Gene3D" id="1.10.150.20">
    <property type="entry name" value="5' to 3' exonuclease, C-terminal subdomain"/>
    <property type="match status" value="1"/>
</dbReference>
<dbReference type="GO" id="GO:0004672">
    <property type="term" value="F:protein kinase activity"/>
    <property type="evidence" value="ECO:0007669"/>
    <property type="project" value="InterPro"/>
</dbReference>
<evidence type="ECO:0000259" key="6">
    <source>
        <dbReference type="PROSITE" id="PS50011"/>
    </source>
</evidence>
<dbReference type="InterPro" id="IPR008271">
    <property type="entry name" value="Ser/Thr_kinase_AS"/>
</dbReference>
<dbReference type="InterPro" id="IPR043502">
    <property type="entry name" value="DNA/RNA_pol_sf"/>
</dbReference>
<dbReference type="GO" id="GO:0003887">
    <property type="term" value="F:DNA-directed DNA polymerase activity"/>
    <property type="evidence" value="ECO:0007669"/>
    <property type="project" value="UniProtKB-KW"/>
</dbReference>
<dbReference type="Pfam" id="PF18136">
    <property type="entry name" value="DNApol_Exo"/>
    <property type="match status" value="2"/>
</dbReference>
<evidence type="ECO:0000313" key="8">
    <source>
        <dbReference type="Proteomes" id="UP001168821"/>
    </source>
</evidence>
<dbReference type="InterPro" id="IPR018122">
    <property type="entry name" value="TF_fork_head_CS_1"/>
</dbReference>
<dbReference type="Proteomes" id="UP001168821">
    <property type="component" value="Unassembled WGS sequence"/>
</dbReference>
<protein>
    <recommendedName>
        <fullName evidence="1">DNA-directed DNA polymerase</fullName>
        <ecNumber evidence="1">2.7.7.7</ecNumber>
    </recommendedName>
    <alternativeName>
        <fullName evidence="5">Mitochondrial DNA polymerase catalytic subunit</fullName>
    </alternativeName>
</protein>
<gene>
    <name evidence="7" type="ORF">Zmor_016447</name>
</gene>
<dbReference type="Pfam" id="PF00476">
    <property type="entry name" value="DNA_pol_A"/>
    <property type="match status" value="1"/>
</dbReference>
<dbReference type="InterPro" id="IPR000719">
    <property type="entry name" value="Prot_kinase_dom"/>
</dbReference>
<dbReference type="SMART" id="SM00220">
    <property type="entry name" value="S_TKc"/>
    <property type="match status" value="1"/>
</dbReference>